<accession>M2YYB4</accession>
<reference evidence="1 2" key="1">
    <citation type="journal article" date="2012" name="PLoS Pathog.">
        <title>Diverse lifestyles and strategies of plant pathogenesis encoded in the genomes of eighteen Dothideomycetes fungi.</title>
        <authorList>
            <person name="Ohm R.A."/>
            <person name="Feau N."/>
            <person name="Henrissat B."/>
            <person name="Schoch C.L."/>
            <person name="Horwitz B.A."/>
            <person name="Barry K.W."/>
            <person name="Condon B.J."/>
            <person name="Copeland A.C."/>
            <person name="Dhillon B."/>
            <person name="Glaser F."/>
            <person name="Hesse C.N."/>
            <person name="Kosti I."/>
            <person name="LaButti K."/>
            <person name="Lindquist E.A."/>
            <person name="Lucas S."/>
            <person name="Salamov A.A."/>
            <person name="Bradshaw R.E."/>
            <person name="Ciuffetti L."/>
            <person name="Hamelin R.C."/>
            <person name="Kema G.H.J."/>
            <person name="Lawrence C."/>
            <person name="Scott J.A."/>
            <person name="Spatafora J.W."/>
            <person name="Turgeon B.G."/>
            <person name="de Wit P.J.G.M."/>
            <person name="Zhong S."/>
            <person name="Goodwin S.B."/>
            <person name="Grigoriev I.V."/>
        </authorList>
    </citation>
    <scope>NUCLEOTIDE SEQUENCE [LARGE SCALE GENOMIC DNA]</scope>
    <source>
        <strain evidence="1 2">CIRAD86</strain>
    </source>
</reference>
<gene>
    <name evidence="1" type="ORF">MYCFIDRAFT_196152</name>
</gene>
<dbReference type="OrthoDB" id="3639408at2759"/>
<dbReference type="Proteomes" id="UP000016932">
    <property type="component" value="Unassembled WGS sequence"/>
</dbReference>
<protein>
    <submittedName>
        <fullName evidence="1">Uncharacterized protein</fullName>
    </submittedName>
</protein>
<sequence length="337" mass="39071">MAFEDMDRETKTPTDLQTHGFLYDFDKVARSLIFSHSFLPDFSGSGHGQEINLPVPPNGNHSEMKKRDITNRRSTAVVLYETPAYAAERTVHSVFIPVIVCGWRCITEDFENVCQRVHHELQLCYLYSVLEPQSALDIRKEILQAFWHIERHYGGDTWRGKVQTPDNETYSAVAFDMSFFNREEHVLDPNLPYGPAWECHMGARSRDSQEWSEIGRYQAKWNAKTDKLDCKMVENPAFQVVPQKDSCYLVAEALEELRGMDEEGEELVPLLRRFSLQSLEWCQPRYRTQWEILENVLISFCGGNPKTAEWLRDDARKKKAEKARNREVGSALAEELE</sequence>
<evidence type="ECO:0000313" key="1">
    <source>
        <dbReference type="EMBL" id="EME82640.1"/>
    </source>
</evidence>
<proteinExistence type="predicted"/>
<dbReference type="KEGG" id="pfj:MYCFIDRAFT_196152"/>
<organism evidence="1 2">
    <name type="scientific">Pseudocercospora fijiensis (strain CIRAD86)</name>
    <name type="common">Black leaf streak disease fungus</name>
    <name type="synonym">Mycosphaerella fijiensis</name>
    <dbReference type="NCBI Taxonomy" id="383855"/>
    <lineage>
        <taxon>Eukaryota</taxon>
        <taxon>Fungi</taxon>
        <taxon>Dikarya</taxon>
        <taxon>Ascomycota</taxon>
        <taxon>Pezizomycotina</taxon>
        <taxon>Dothideomycetes</taxon>
        <taxon>Dothideomycetidae</taxon>
        <taxon>Mycosphaerellales</taxon>
        <taxon>Mycosphaerellaceae</taxon>
        <taxon>Pseudocercospora</taxon>
    </lineage>
</organism>
<dbReference type="AlphaFoldDB" id="M2YYB4"/>
<evidence type="ECO:0000313" key="2">
    <source>
        <dbReference type="Proteomes" id="UP000016932"/>
    </source>
</evidence>
<dbReference type="HOGENOM" id="CLU_824196_0_0_1"/>
<dbReference type="GeneID" id="19335558"/>
<dbReference type="VEuPathDB" id="FungiDB:MYCFIDRAFT_196152"/>
<dbReference type="RefSeq" id="XP_007926112.1">
    <property type="nucleotide sequence ID" value="XM_007927921.1"/>
</dbReference>
<dbReference type="EMBL" id="KB446558">
    <property type="protein sequence ID" value="EME82640.1"/>
    <property type="molecule type" value="Genomic_DNA"/>
</dbReference>
<name>M2YYB4_PSEFD</name>
<keyword evidence="2" id="KW-1185">Reference proteome</keyword>